<reference evidence="4" key="1">
    <citation type="submission" date="2019-02" db="EMBL/GenBank/DDBJ databases">
        <authorList>
            <person name="Gruber-Vodicka R. H."/>
            <person name="Seah K. B. B."/>
        </authorList>
    </citation>
    <scope>NUCLEOTIDE SEQUENCE</scope>
    <source>
        <strain evidence="4">BECK_SA2B12</strain>
        <strain evidence="2">BECK_SA2B15</strain>
        <strain evidence="3">BECK_SA2B20</strain>
    </source>
</reference>
<dbReference type="Pfam" id="PF14280">
    <property type="entry name" value="DUF4365"/>
    <property type="match status" value="1"/>
</dbReference>
<dbReference type="EMBL" id="CAADFI010000049">
    <property type="protein sequence ID" value="VFJ93727.1"/>
    <property type="molecule type" value="Genomic_DNA"/>
</dbReference>
<accession>A0A450V6Z4</accession>
<dbReference type="EMBL" id="CAADFJ010000048">
    <property type="protein sequence ID" value="VFK00548.1"/>
    <property type="molecule type" value="Genomic_DNA"/>
</dbReference>
<dbReference type="AlphaFoldDB" id="A0A450V6Z4"/>
<sequence>MKNERHLDYWVTQPLPVCLVIRQTDLGRGGDEGGDRGQGTIRWMNVTDYLRKDARQGRRQIVFHGEKLDRQAMGRVRVGLLER</sequence>
<evidence type="ECO:0000313" key="4">
    <source>
        <dbReference type="EMBL" id="VFK00548.1"/>
    </source>
</evidence>
<evidence type="ECO:0000259" key="1">
    <source>
        <dbReference type="Pfam" id="PF14280"/>
    </source>
</evidence>
<dbReference type="EMBL" id="CAADFG010000051">
    <property type="protein sequence ID" value="VFJ92991.1"/>
    <property type="molecule type" value="Genomic_DNA"/>
</dbReference>
<name>A0A450V6Z4_9GAMM</name>
<organism evidence="4">
    <name type="scientific">Candidatus Kentrum eta</name>
    <dbReference type="NCBI Taxonomy" id="2126337"/>
    <lineage>
        <taxon>Bacteria</taxon>
        <taxon>Pseudomonadati</taxon>
        <taxon>Pseudomonadota</taxon>
        <taxon>Gammaproteobacteria</taxon>
        <taxon>Candidatus Kentrum</taxon>
    </lineage>
</organism>
<feature type="domain" description="DUF4365" evidence="1">
    <location>
        <begin position="4"/>
        <end position="76"/>
    </location>
</feature>
<protein>
    <recommendedName>
        <fullName evidence="1">DUF4365 domain-containing protein</fullName>
    </recommendedName>
</protein>
<gene>
    <name evidence="2" type="ORF">BECKH772A_GA0070896_100515</name>
    <name evidence="3" type="ORF">BECKH772B_GA0070898_100495</name>
    <name evidence="4" type="ORF">BECKH772C_GA0070978_100485</name>
</gene>
<dbReference type="InterPro" id="IPR025375">
    <property type="entry name" value="DUF4365"/>
</dbReference>
<evidence type="ECO:0000313" key="3">
    <source>
        <dbReference type="EMBL" id="VFJ93727.1"/>
    </source>
</evidence>
<proteinExistence type="predicted"/>
<evidence type="ECO:0000313" key="2">
    <source>
        <dbReference type="EMBL" id="VFJ92991.1"/>
    </source>
</evidence>